<dbReference type="AlphaFoldDB" id="A0A3N0G076"/>
<evidence type="ECO:0000313" key="2">
    <source>
        <dbReference type="Proteomes" id="UP000276061"/>
    </source>
</evidence>
<accession>A0A3N0G076</accession>
<organism evidence="1 2">
    <name type="scientific">Dickeya undicola</name>
    <dbReference type="NCBI Taxonomy" id="1577887"/>
    <lineage>
        <taxon>Bacteria</taxon>
        <taxon>Pseudomonadati</taxon>
        <taxon>Pseudomonadota</taxon>
        <taxon>Gammaproteobacteria</taxon>
        <taxon>Enterobacterales</taxon>
        <taxon>Pectobacteriaceae</taxon>
        <taxon>Dickeya</taxon>
    </lineage>
</organism>
<comment type="caution">
    <text evidence="1">The sequence shown here is derived from an EMBL/GenBank/DDBJ whole genome shotgun (WGS) entry which is preliminary data.</text>
</comment>
<dbReference type="Proteomes" id="UP000276061">
    <property type="component" value="Unassembled WGS sequence"/>
</dbReference>
<name>A0A3N0G076_9GAMM</name>
<dbReference type="OrthoDB" id="8778827at2"/>
<dbReference type="Pfam" id="PF02413">
    <property type="entry name" value="Caudo_TAP"/>
    <property type="match status" value="1"/>
</dbReference>
<dbReference type="RefSeq" id="WP_050570631.1">
    <property type="nucleotide sequence ID" value="NZ_RJLR01000020.1"/>
</dbReference>
<evidence type="ECO:0000313" key="1">
    <source>
        <dbReference type="EMBL" id="RNM05875.1"/>
    </source>
</evidence>
<protein>
    <submittedName>
        <fullName evidence="1">Tail fiber assembly protein</fullName>
    </submittedName>
</protein>
<reference evidence="1 2" key="1">
    <citation type="submission" date="2018-11" db="EMBL/GenBank/DDBJ databases">
        <title>Characterization of surface water Dickeya isolates.</title>
        <authorList>
            <person name="Van Gijsegem F."/>
            <person name="Pedron J."/>
        </authorList>
    </citation>
    <scope>NUCLEOTIDE SEQUENCE [LARGE SCALE GENOMIC DNA]</scope>
    <source>
        <strain evidence="1 2">FVG1-MFV-O17</strain>
    </source>
</reference>
<gene>
    <name evidence="1" type="ORF">EF878_11605</name>
</gene>
<dbReference type="InterPro" id="IPR003458">
    <property type="entry name" value="Phage_T4_Gp38_tail_assem"/>
</dbReference>
<proteinExistence type="predicted"/>
<dbReference type="EMBL" id="RJLR01000020">
    <property type="protein sequence ID" value="RNM05875.1"/>
    <property type="molecule type" value="Genomic_DNA"/>
</dbReference>
<sequence>MPYVSTENRAFYVDSDNLPADAIEISDELHRQLLAADLINWTTTPPSPEAFGAYTHDQLKAQAVEKRNTLIAVAQTEIQWRQYAVEAGIATDAEKSSLSAWKSYLVSLMRLDISTSAIDWPTEP</sequence>